<dbReference type="GO" id="GO:0016020">
    <property type="term" value="C:membrane"/>
    <property type="evidence" value="ECO:0007669"/>
    <property type="project" value="TreeGrafter"/>
</dbReference>
<evidence type="ECO:0000256" key="2">
    <source>
        <dbReference type="ARBA" id="ARBA00022723"/>
    </source>
</evidence>
<sequence length="511" mass="55047">MPSWTPRPRISFVSGSLAQPQIDAESHGGAQLVVIDTDGPALISRGTAAQLGLAADATCALLQLASGSDCVLAVSVVDGEAEGGAGHVSDGQVAITAVQQYNLHLSVGMLEDFRLFVPPAGVPFELVDVEGEVTLLGGTEGSTEEAVQVDVRALTRELLRLCFRAVLAVNEVLVLAVGGRQLLLRITATNTLDAEAQDEGVAYHCYRGLLTQDTQIYLHSPGTQQASAAAAAPEDGGRQQQHAENAAAAELLPQSLAAARAGVVLLNARQRPPAGFSRSSVKVVTNDGEWFPVKRVLLRPCIALTTALRAEQAGLSEAEVPVDVDTLTFDRVLLFLEALALGQEPPSFGLHLCPPLLAAARWLGLRPLEEHCQERLGESSSRLRFYSFDEVRQLNAAGGCWLILDGMVLDVTCWLPEHPGGSKIIPRQALNLDCSRMFELYHASRESFVFLRQFYFGEIAPEDRDLVPAPDEPPSSEFLQQLHDFTPWRLQVEVATHLGSRHAAARASKRT</sequence>
<evidence type="ECO:0000313" key="6">
    <source>
        <dbReference type="EMBL" id="KAI3433794.1"/>
    </source>
</evidence>
<dbReference type="InterPro" id="IPR036400">
    <property type="entry name" value="Cyt_B5-like_heme/steroid_sf"/>
</dbReference>
<dbReference type="SUPFAM" id="SSF55856">
    <property type="entry name" value="Cytochrome b5-like heme/steroid binding domain"/>
    <property type="match status" value="1"/>
</dbReference>
<name>A0A9D4TTE3_CHLVU</name>
<dbReference type="InterPro" id="IPR050668">
    <property type="entry name" value="Cytochrome_b5"/>
</dbReference>
<evidence type="ECO:0000259" key="5">
    <source>
        <dbReference type="PROSITE" id="PS50255"/>
    </source>
</evidence>
<dbReference type="Pfam" id="PF00173">
    <property type="entry name" value="Cyt-b5"/>
    <property type="match status" value="1"/>
</dbReference>
<keyword evidence="1" id="KW-0349">Heme</keyword>
<evidence type="ECO:0000256" key="1">
    <source>
        <dbReference type="ARBA" id="ARBA00022617"/>
    </source>
</evidence>
<dbReference type="Proteomes" id="UP001055712">
    <property type="component" value="Unassembled WGS sequence"/>
</dbReference>
<evidence type="ECO:0000256" key="3">
    <source>
        <dbReference type="ARBA" id="ARBA00023004"/>
    </source>
</evidence>
<keyword evidence="3" id="KW-0408">Iron</keyword>
<dbReference type="InterPro" id="IPR001199">
    <property type="entry name" value="Cyt_B5-like_heme/steroid-bd"/>
</dbReference>
<proteinExistence type="inferred from homology"/>
<gene>
    <name evidence="6" type="ORF">D9Q98_003599</name>
</gene>
<reference evidence="6" key="1">
    <citation type="journal article" date="2019" name="Plant J.">
        <title>Chlorella vulgaris genome assembly and annotation reveals the molecular basis for metabolic acclimation to high light conditions.</title>
        <authorList>
            <person name="Cecchin M."/>
            <person name="Marcolungo L."/>
            <person name="Rossato M."/>
            <person name="Girolomoni L."/>
            <person name="Cosentino E."/>
            <person name="Cuine S."/>
            <person name="Li-Beisson Y."/>
            <person name="Delledonne M."/>
            <person name="Ballottari M."/>
        </authorList>
    </citation>
    <scope>NUCLEOTIDE SEQUENCE</scope>
    <source>
        <strain evidence="6">211/11P</strain>
    </source>
</reference>
<dbReference type="GO" id="GO:0020037">
    <property type="term" value="F:heme binding"/>
    <property type="evidence" value="ECO:0007669"/>
    <property type="project" value="TreeGrafter"/>
</dbReference>
<dbReference type="SMART" id="SM01117">
    <property type="entry name" value="Cyt-b5"/>
    <property type="match status" value="1"/>
</dbReference>
<dbReference type="Gene3D" id="3.10.120.10">
    <property type="entry name" value="Cytochrome b5-like heme/steroid binding domain"/>
    <property type="match status" value="1"/>
</dbReference>
<keyword evidence="7" id="KW-1185">Reference proteome</keyword>
<evidence type="ECO:0000313" key="7">
    <source>
        <dbReference type="Proteomes" id="UP001055712"/>
    </source>
</evidence>
<dbReference type="OrthoDB" id="260519at2759"/>
<dbReference type="EMBL" id="SIDB01000004">
    <property type="protein sequence ID" value="KAI3433794.1"/>
    <property type="molecule type" value="Genomic_DNA"/>
</dbReference>
<dbReference type="PANTHER" id="PTHR19359:SF95">
    <property type="entry name" value="CYTOCHROME B5 TYPE B"/>
    <property type="match status" value="1"/>
</dbReference>
<comment type="similarity">
    <text evidence="4">Belongs to the cytochrome b5 family.</text>
</comment>
<dbReference type="PANTHER" id="PTHR19359">
    <property type="entry name" value="CYTOCHROME B5"/>
    <property type="match status" value="1"/>
</dbReference>
<dbReference type="PROSITE" id="PS50255">
    <property type="entry name" value="CYTOCHROME_B5_2"/>
    <property type="match status" value="1"/>
</dbReference>
<evidence type="ECO:0000256" key="4">
    <source>
        <dbReference type="ARBA" id="ARBA00038168"/>
    </source>
</evidence>
<comment type="caution">
    <text evidence="6">The sequence shown here is derived from an EMBL/GenBank/DDBJ whole genome shotgun (WGS) entry which is preliminary data.</text>
</comment>
<protein>
    <recommendedName>
        <fullName evidence="5">Cytochrome b5 heme-binding domain-containing protein</fullName>
    </recommendedName>
</protein>
<feature type="domain" description="Cytochrome b5 heme-binding" evidence="5">
    <location>
        <begin position="383"/>
        <end position="460"/>
    </location>
</feature>
<dbReference type="GO" id="GO:0046872">
    <property type="term" value="F:metal ion binding"/>
    <property type="evidence" value="ECO:0007669"/>
    <property type="project" value="UniProtKB-KW"/>
</dbReference>
<accession>A0A9D4TTE3</accession>
<reference evidence="6" key="2">
    <citation type="submission" date="2020-11" db="EMBL/GenBank/DDBJ databases">
        <authorList>
            <person name="Cecchin M."/>
            <person name="Marcolungo L."/>
            <person name="Rossato M."/>
            <person name="Girolomoni L."/>
            <person name="Cosentino E."/>
            <person name="Cuine S."/>
            <person name="Li-Beisson Y."/>
            <person name="Delledonne M."/>
            <person name="Ballottari M."/>
        </authorList>
    </citation>
    <scope>NUCLEOTIDE SEQUENCE</scope>
    <source>
        <strain evidence="6">211/11P</strain>
        <tissue evidence="6">Whole cell</tissue>
    </source>
</reference>
<dbReference type="AlphaFoldDB" id="A0A9D4TTE3"/>
<organism evidence="6 7">
    <name type="scientific">Chlorella vulgaris</name>
    <name type="common">Green alga</name>
    <dbReference type="NCBI Taxonomy" id="3077"/>
    <lineage>
        <taxon>Eukaryota</taxon>
        <taxon>Viridiplantae</taxon>
        <taxon>Chlorophyta</taxon>
        <taxon>core chlorophytes</taxon>
        <taxon>Trebouxiophyceae</taxon>
        <taxon>Chlorellales</taxon>
        <taxon>Chlorellaceae</taxon>
        <taxon>Chlorella clade</taxon>
        <taxon>Chlorella</taxon>
    </lineage>
</organism>
<keyword evidence="2" id="KW-0479">Metal-binding</keyword>